<keyword evidence="3" id="KW-1185">Reference proteome</keyword>
<sequence>MKTALLILTLALGTTVTANARVVERESSERVSKGSGSNIGGGNVGSEYLATWCKGQTSLLRNYKERARLKLDNTGDYNIANKLLASGIEQALTNGSGAKESFLHKSLVRGLTISTHLGDGLGGNPERKAMVANNVLNSYYDFMIEVVAKNLDLGGQIPYLNASTSNMDERAARFEETFVTYASSQLNWILDNLVKEVRIGNRTQTVPVGDARSVIKVALTLAAGTAKDLDESLWNYRFSCAISDLNMFTDTLGAYDQGNMEMFEDEKQALDYTAKELKRISRSLTSADACL</sequence>
<name>A0ABU5VS70_9BACT</name>
<dbReference type="Proteomes" id="UP001302274">
    <property type="component" value="Unassembled WGS sequence"/>
</dbReference>
<proteinExistence type="predicted"/>
<evidence type="ECO:0000256" key="1">
    <source>
        <dbReference type="SAM" id="SignalP"/>
    </source>
</evidence>
<gene>
    <name evidence="2" type="ORF">SHI21_06770</name>
</gene>
<feature type="chain" id="PRO_5046590789" evidence="1">
    <location>
        <begin position="21"/>
        <end position="291"/>
    </location>
</feature>
<feature type="signal peptide" evidence="1">
    <location>
        <begin position="1"/>
        <end position="20"/>
    </location>
</feature>
<organism evidence="2 3">
    <name type="scientific">Bacteriovorax antarcticus</name>
    <dbReference type="NCBI Taxonomy" id="3088717"/>
    <lineage>
        <taxon>Bacteria</taxon>
        <taxon>Pseudomonadati</taxon>
        <taxon>Bdellovibrionota</taxon>
        <taxon>Bacteriovoracia</taxon>
        <taxon>Bacteriovoracales</taxon>
        <taxon>Bacteriovoracaceae</taxon>
        <taxon>Bacteriovorax</taxon>
    </lineage>
</organism>
<reference evidence="2 3" key="1">
    <citation type="submission" date="2023-11" db="EMBL/GenBank/DDBJ databases">
        <title>A Novel Polar Bacteriovorax (B. antarcticus) Isolated from the Biocrust in Antarctica.</title>
        <authorList>
            <person name="Mun W."/>
            <person name="Choi S.Y."/>
            <person name="Mitchell R.J."/>
        </authorList>
    </citation>
    <scope>NUCLEOTIDE SEQUENCE [LARGE SCALE GENOMIC DNA]</scope>
    <source>
        <strain evidence="2 3">PP10</strain>
    </source>
</reference>
<keyword evidence="1" id="KW-0732">Signal</keyword>
<evidence type="ECO:0000313" key="2">
    <source>
        <dbReference type="EMBL" id="MEA9355894.1"/>
    </source>
</evidence>
<protein>
    <submittedName>
        <fullName evidence="2">Uncharacterized protein</fullName>
    </submittedName>
</protein>
<dbReference type="RefSeq" id="WP_323575537.1">
    <property type="nucleotide sequence ID" value="NZ_JAYGJQ010000001.1"/>
</dbReference>
<accession>A0ABU5VS70</accession>
<comment type="caution">
    <text evidence="2">The sequence shown here is derived from an EMBL/GenBank/DDBJ whole genome shotgun (WGS) entry which is preliminary data.</text>
</comment>
<evidence type="ECO:0000313" key="3">
    <source>
        <dbReference type="Proteomes" id="UP001302274"/>
    </source>
</evidence>
<dbReference type="EMBL" id="JAYGJQ010000001">
    <property type="protein sequence ID" value="MEA9355894.1"/>
    <property type="molecule type" value="Genomic_DNA"/>
</dbReference>